<organism evidence="2 3">
    <name type="scientific">Coptotermes formosanus</name>
    <name type="common">Formosan subterranean termite</name>
    <dbReference type="NCBI Taxonomy" id="36987"/>
    <lineage>
        <taxon>Eukaryota</taxon>
        <taxon>Metazoa</taxon>
        <taxon>Ecdysozoa</taxon>
        <taxon>Arthropoda</taxon>
        <taxon>Hexapoda</taxon>
        <taxon>Insecta</taxon>
        <taxon>Pterygota</taxon>
        <taxon>Neoptera</taxon>
        <taxon>Polyneoptera</taxon>
        <taxon>Dictyoptera</taxon>
        <taxon>Blattodea</taxon>
        <taxon>Blattoidea</taxon>
        <taxon>Termitoidae</taxon>
        <taxon>Rhinotermitidae</taxon>
        <taxon>Coptotermes</taxon>
    </lineage>
</organism>
<feature type="region of interest" description="Disordered" evidence="1">
    <location>
        <begin position="162"/>
        <end position="223"/>
    </location>
</feature>
<dbReference type="PANTHER" id="PTHR21520:SF2">
    <property type="entry name" value="GLUTAMATE-RICH PROTEIN 2"/>
    <property type="match status" value="1"/>
</dbReference>
<protein>
    <submittedName>
        <fullName evidence="2">Uncharacterized protein</fullName>
    </submittedName>
</protein>
<dbReference type="OrthoDB" id="9950633at2759"/>
<feature type="compositionally biased region" description="Basic and acidic residues" evidence="1">
    <location>
        <begin position="178"/>
        <end position="187"/>
    </location>
</feature>
<accession>A0A6L2PCB1</accession>
<evidence type="ECO:0000256" key="1">
    <source>
        <dbReference type="SAM" id="MobiDB-lite"/>
    </source>
</evidence>
<name>A0A6L2PCB1_COPFO</name>
<dbReference type="InterPro" id="IPR026703">
    <property type="entry name" value="ERICH2"/>
</dbReference>
<dbReference type="AlphaFoldDB" id="A0A6L2PCB1"/>
<dbReference type="SUPFAM" id="SSF48452">
    <property type="entry name" value="TPR-like"/>
    <property type="match status" value="1"/>
</dbReference>
<feature type="compositionally biased region" description="Polar residues" evidence="1">
    <location>
        <begin position="1"/>
        <end position="18"/>
    </location>
</feature>
<proteinExistence type="predicted"/>
<feature type="region of interest" description="Disordered" evidence="1">
    <location>
        <begin position="1"/>
        <end position="69"/>
    </location>
</feature>
<keyword evidence="3" id="KW-1185">Reference proteome</keyword>
<feature type="compositionally biased region" description="Low complexity" evidence="1">
    <location>
        <begin position="163"/>
        <end position="173"/>
    </location>
</feature>
<gene>
    <name evidence="2" type="ORF">Cfor_09517</name>
</gene>
<feature type="compositionally biased region" description="Basic and acidic residues" evidence="1">
    <location>
        <begin position="22"/>
        <end position="31"/>
    </location>
</feature>
<dbReference type="EMBL" id="BLKM01003940">
    <property type="protein sequence ID" value="GFG30111.1"/>
    <property type="molecule type" value="Genomic_DNA"/>
</dbReference>
<evidence type="ECO:0000313" key="3">
    <source>
        <dbReference type="Proteomes" id="UP000502823"/>
    </source>
</evidence>
<comment type="caution">
    <text evidence="2">The sequence shown here is derived from an EMBL/GenBank/DDBJ whole genome shotgun (WGS) entry which is preliminary data.</text>
</comment>
<evidence type="ECO:0000313" key="2">
    <source>
        <dbReference type="EMBL" id="GFG30111.1"/>
    </source>
</evidence>
<feature type="compositionally biased region" description="Low complexity" evidence="1">
    <location>
        <begin position="258"/>
        <end position="271"/>
    </location>
</feature>
<feature type="region of interest" description="Disordered" evidence="1">
    <location>
        <begin position="243"/>
        <end position="288"/>
    </location>
</feature>
<dbReference type="Proteomes" id="UP000502823">
    <property type="component" value="Unassembled WGS sequence"/>
</dbReference>
<sequence length="288" mass="31227">MEMPTPSSTEESNGNNPYLKQIDTEQGHENEAGNANNNHQYHTNLHVPPGLMSTPRSSVEDLSEYTDADESISSAPTEFLAEFLSALMLKDYETALKYCKLILQYEPNNTTAKEFYPFIVEKLHLMCPFYSSRFILNMKATIFVACLVIRCDCVFVVEEQEESNSSSSSNNDDSSSDGEGKPTRSSESDSDATTASYSSLEDDEADGNQKNDNADAGNGNSCTGTTQNVLSIAKLIKEMALEPSVSGGCSGEPTTFQSTSSDSESPTEPVSQPTIAQLRATVVPSKAK</sequence>
<dbReference type="PANTHER" id="PTHR21520">
    <property type="entry name" value="GLUTAMATE-RICH PROTEIN 2"/>
    <property type="match status" value="1"/>
</dbReference>
<reference evidence="3" key="1">
    <citation type="submission" date="2020-01" db="EMBL/GenBank/DDBJ databases">
        <title>Draft genome sequence of the Termite Coptotermes fromosanus.</title>
        <authorList>
            <person name="Itakura S."/>
            <person name="Yosikawa Y."/>
            <person name="Umezawa K."/>
        </authorList>
    </citation>
    <scope>NUCLEOTIDE SEQUENCE [LARGE SCALE GENOMIC DNA]</scope>
</reference>
<dbReference type="InterPro" id="IPR011990">
    <property type="entry name" value="TPR-like_helical_dom_sf"/>
</dbReference>
<dbReference type="InParanoid" id="A0A6L2PCB1"/>